<evidence type="ECO:0000313" key="2">
    <source>
        <dbReference type="EMBL" id="BCU68849.1"/>
    </source>
</evidence>
<keyword evidence="3" id="KW-1185">Reference proteome</keyword>
<dbReference type="KEGG" id="csty:KN1_01460"/>
<dbReference type="SMART" id="SM00966">
    <property type="entry name" value="SpoVT_AbrB"/>
    <property type="match status" value="1"/>
</dbReference>
<reference evidence="2 3" key="1">
    <citation type="submission" date="2021-04" db="EMBL/GenBank/DDBJ databases">
        <title>Complete genome sequence of Stygiolobus sp. KN-1.</title>
        <authorList>
            <person name="Nakamura K."/>
            <person name="Sakai H."/>
            <person name="Kurosawa N."/>
        </authorList>
    </citation>
    <scope>NUCLEOTIDE SEQUENCE [LARGE SCALE GENOMIC DNA]</scope>
    <source>
        <strain evidence="2 3">KN-1</strain>
    </source>
</reference>
<dbReference type="InterPro" id="IPR007159">
    <property type="entry name" value="SpoVT-AbrB_dom"/>
</dbReference>
<dbReference type="EMBL" id="AP024597">
    <property type="protein sequence ID" value="BCU68849.1"/>
    <property type="molecule type" value="Genomic_DNA"/>
</dbReference>
<dbReference type="Pfam" id="PF04014">
    <property type="entry name" value="MazE_antitoxin"/>
    <property type="match status" value="1"/>
</dbReference>
<dbReference type="GO" id="GO:0003677">
    <property type="term" value="F:DNA binding"/>
    <property type="evidence" value="ECO:0007669"/>
    <property type="project" value="InterPro"/>
</dbReference>
<dbReference type="AlphaFoldDB" id="A0A8D5ZGI8"/>
<sequence length="78" mass="9012">MVYLKLRKKGVVIIPKEIREKLGVSEDDILIADIKDGELILRPLKPKIVRVDPKLVDEILKEEGDAERRKEEEIFSSD</sequence>
<dbReference type="SUPFAM" id="SSF89447">
    <property type="entry name" value="AbrB/MazE/MraZ-like"/>
    <property type="match status" value="1"/>
</dbReference>
<organism evidence="2 3">
    <name type="scientific">Stygiolobus caldivivus</name>
    <dbReference type="NCBI Taxonomy" id="2824673"/>
    <lineage>
        <taxon>Archaea</taxon>
        <taxon>Thermoproteota</taxon>
        <taxon>Thermoprotei</taxon>
        <taxon>Sulfolobales</taxon>
        <taxon>Sulfolobaceae</taxon>
        <taxon>Stygiolobus</taxon>
    </lineage>
</organism>
<accession>A0A8D5ZGI8</accession>
<proteinExistence type="predicted"/>
<evidence type="ECO:0000259" key="1">
    <source>
        <dbReference type="PROSITE" id="PS51740"/>
    </source>
</evidence>
<dbReference type="RefSeq" id="WP_221288758.1">
    <property type="nucleotide sequence ID" value="NZ_AP024597.1"/>
</dbReference>
<name>A0A8D5ZGI8_9CREN</name>
<gene>
    <name evidence="2" type="ORF">KN1_01460</name>
</gene>
<dbReference type="GeneID" id="66161897"/>
<protein>
    <recommendedName>
        <fullName evidence="1">SpoVT-AbrB domain-containing protein</fullName>
    </recommendedName>
</protein>
<dbReference type="Gene3D" id="2.10.260.10">
    <property type="match status" value="1"/>
</dbReference>
<dbReference type="PROSITE" id="PS51740">
    <property type="entry name" value="SPOVT_ABRB"/>
    <property type="match status" value="1"/>
</dbReference>
<evidence type="ECO:0000313" key="3">
    <source>
        <dbReference type="Proteomes" id="UP000825123"/>
    </source>
</evidence>
<dbReference type="Proteomes" id="UP000825123">
    <property type="component" value="Chromosome"/>
</dbReference>
<dbReference type="NCBIfam" id="TIGR01439">
    <property type="entry name" value="lp_hng_hel_AbrB"/>
    <property type="match status" value="1"/>
</dbReference>
<feature type="domain" description="SpoVT-AbrB" evidence="1">
    <location>
        <begin position="1"/>
        <end position="46"/>
    </location>
</feature>
<dbReference type="InterPro" id="IPR037914">
    <property type="entry name" value="SpoVT-AbrB_sf"/>
</dbReference>